<name>A0ABT8BR44_9VIBR</name>
<comment type="caution">
    <text evidence="8">The sequence shown here is derived from an EMBL/GenBank/DDBJ whole genome shotgun (WGS) entry which is preliminary data.</text>
</comment>
<dbReference type="Proteomes" id="UP001238540">
    <property type="component" value="Unassembled WGS sequence"/>
</dbReference>
<evidence type="ECO:0000256" key="6">
    <source>
        <dbReference type="ARBA" id="ARBA00023136"/>
    </source>
</evidence>
<evidence type="ECO:0000256" key="2">
    <source>
        <dbReference type="ARBA" id="ARBA00008821"/>
    </source>
</evidence>
<evidence type="ECO:0000256" key="7">
    <source>
        <dbReference type="SAM" id="Phobius"/>
    </source>
</evidence>
<keyword evidence="5 7" id="KW-1133">Transmembrane helix</keyword>
<feature type="transmembrane region" description="Helical" evidence="7">
    <location>
        <begin position="294"/>
        <end position="315"/>
    </location>
</feature>
<evidence type="ECO:0000313" key="8">
    <source>
        <dbReference type="EMBL" id="MDN3609391.1"/>
    </source>
</evidence>
<comment type="similarity">
    <text evidence="2">Belongs to the nucleobase:cation symporter-2 (NCS2) (TC 2.A.40) family.</text>
</comment>
<keyword evidence="6 7" id="KW-0472">Membrane</keyword>
<dbReference type="NCBIfam" id="TIGR00801">
    <property type="entry name" value="ncs2"/>
    <property type="match status" value="1"/>
</dbReference>
<feature type="transmembrane region" description="Helical" evidence="7">
    <location>
        <begin position="50"/>
        <end position="69"/>
    </location>
</feature>
<evidence type="ECO:0000256" key="3">
    <source>
        <dbReference type="ARBA" id="ARBA00022448"/>
    </source>
</evidence>
<dbReference type="RefSeq" id="WP_076587539.1">
    <property type="nucleotide sequence ID" value="NZ_JABEYA020000002.1"/>
</dbReference>
<feature type="transmembrane region" description="Helical" evidence="7">
    <location>
        <begin position="212"/>
        <end position="229"/>
    </location>
</feature>
<dbReference type="PANTHER" id="PTHR42810">
    <property type="entry name" value="PURINE PERMEASE C1399.01C-RELATED"/>
    <property type="match status" value="1"/>
</dbReference>
<feature type="transmembrane region" description="Helical" evidence="7">
    <location>
        <begin position="322"/>
        <end position="343"/>
    </location>
</feature>
<protein>
    <submittedName>
        <fullName evidence="8">Uracil-xanthine permease family protein</fullName>
    </submittedName>
</protein>
<feature type="transmembrane region" description="Helical" evidence="7">
    <location>
        <begin position="144"/>
        <end position="165"/>
    </location>
</feature>
<feature type="transmembrane region" description="Helical" evidence="7">
    <location>
        <begin position="355"/>
        <end position="373"/>
    </location>
</feature>
<keyword evidence="4 7" id="KW-0812">Transmembrane</keyword>
<dbReference type="Pfam" id="PF00860">
    <property type="entry name" value="Xan_ur_permease"/>
    <property type="match status" value="1"/>
</dbReference>
<comment type="subcellular location">
    <subcellularLocation>
        <location evidence="1">Membrane</location>
        <topology evidence="1">Multi-pass membrane protein</topology>
    </subcellularLocation>
</comment>
<reference evidence="9" key="1">
    <citation type="journal article" date="2019" name="Int. J. Syst. Evol. Microbiol.">
        <title>The Global Catalogue of Microorganisms (GCM) 10K type strain sequencing project: providing services to taxonomists for standard genome sequencing and annotation.</title>
        <authorList>
            <consortium name="The Broad Institute Genomics Platform"/>
            <consortium name="The Broad Institute Genome Sequencing Center for Infectious Disease"/>
            <person name="Wu L."/>
            <person name="Ma J."/>
        </authorList>
    </citation>
    <scope>NUCLEOTIDE SEQUENCE [LARGE SCALE GENOMIC DNA]</scope>
    <source>
        <strain evidence="9">CECT 7398</strain>
    </source>
</reference>
<sequence>MKNAIQGTQMLFVAFGALVLVPLLTGLDPSVALFGAGVGTLLFQLVTRRSVPIFLASSFAFIAPILYGVQAWGIPATMGGLMAAGGVYVLMGAIIKVRGVEVVHRLLPPVVVGPVIMVIGLGLAPVAVNMALGKGGDGTQLIDANASLIISSLSLFTTIVISVFAKGFLKLTPILGGIVVGYIASLAFGVVDFSPVQNAAWLAMPNFTMPEFNINAILFMIPVAIAPAVEHVGDMLAISNVTQKDYLKKPGLHRTLTGDGIATIAASMVGAPPNTTYSEVTGAVLLTKAFNPVIMTWAAVSAIVLALVGKLGAVLQTIPMPVMGGIMILLFGSIATVGLNTLIKNNVDLHQSRNLVIVAITLVFGIGGMAFGIGEFSLQGVSLCGIVAILLNLILPKDLGENHIVDHAQIDEQDR</sequence>
<dbReference type="InterPro" id="IPR006042">
    <property type="entry name" value="Xan_ur_permease"/>
</dbReference>
<feature type="transmembrane region" description="Helical" evidence="7">
    <location>
        <begin position="111"/>
        <end position="132"/>
    </location>
</feature>
<feature type="transmembrane region" description="Helical" evidence="7">
    <location>
        <begin position="81"/>
        <end position="99"/>
    </location>
</feature>
<dbReference type="EMBL" id="JAUFQC010000001">
    <property type="protein sequence ID" value="MDN3609391.1"/>
    <property type="molecule type" value="Genomic_DNA"/>
</dbReference>
<feature type="transmembrane region" description="Helical" evidence="7">
    <location>
        <begin position="380"/>
        <end position="396"/>
    </location>
</feature>
<proteinExistence type="inferred from homology"/>
<keyword evidence="9" id="KW-1185">Reference proteome</keyword>
<accession>A0ABT8BR44</accession>
<evidence type="ECO:0000256" key="4">
    <source>
        <dbReference type="ARBA" id="ARBA00022692"/>
    </source>
</evidence>
<gene>
    <name evidence="8" type="ORF">QWZ16_06710</name>
</gene>
<keyword evidence="3" id="KW-0813">Transport</keyword>
<evidence type="ECO:0000313" key="9">
    <source>
        <dbReference type="Proteomes" id="UP001238540"/>
    </source>
</evidence>
<feature type="transmembrane region" description="Helical" evidence="7">
    <location>
        <begin position="171"/>
        <end position="191"/>
    </location>
</feature>
<evidence type="ECO:0000256" key="5">
    <source>
        <dbReference type="ARBA" id="ARBA00022989"/>
    </source>
</evidence>
<organism evidence="8 9">
    <name type="scientific">Vibrio ostreicida</name>
    <dbReference type="NCBI Taxonomy" id="526588"/>
    <lineage>
        <taxon>Bacteria</taxon>
        <taxon>Pseudomonadati</taxon>
        <taxon>Pseudomonadota</taxon>
        <taxon>Gammaproteobacteria</taxon>
        <taxon>Vibrionales</taxon>
        <taxon>Vibrionaceae</taxon>
        <taxon>Vibrio</taxon>
    </lineage>
</organism>
<evidence type="ECO:0000256" key="1">
    <source>
        <dbReference type="ARBA" id="ARBA00004141"/>
    </source>
</evidence>
<dbReference type="InterPro" id="IPR006043">
    <property type="entry name" value="NCS2"/>
</dbReference>
<dbReference type="PANTHER" id="PTHR42810:SF2">
    <property type="entry name" value="PURINE PERMEASE C1399.01C-RELATED"/>
    <property type="match status" value="1"/>
</dbReference>
<dbReference type="PROSITE" id="PS01116">
    <property type="entry name" value="XANTH_URACIL_PERMASE"/>
    <property type="match status" value="1"/>
</dbReference>